<keyword evidence="3" id="KW-1003">Cell membrane</keyword>
<dbReference type="InterPro" id="IPR010920">
    <property type="entry name" value="LSM_dom_sf"/>
</dbReference>
<dbReference type="InterPro" id="IPR023408">
    <property type="entry name" value="MscS_beta-dom_sf"/>
</dbReference>
<dbReference type="GO" id="GO:0005886">
    <property type="term" value="C:plasma membrane"/>
    <property type="evidence" value="ECO:0007669"/>
    <property type="project" value="UniProtKB-SubCell"/>
</dbReference>
<feature type="transmembrane region" description="Helical" evidence="7">
    <location>
        <begin position="148"/>
        <end position="170"/>
    </location>
</feature>
<dbReference type="Proteomes" id="UP000183685">
    <property type="component" value="Unassembled WGS sequence"/>
</dbReference>
<dbReference type="SUPFAM" id="SSF82861">
    <property type="entry name" value="Mechanosensitive channel protein MscS (YggB), transmembrane region"/>
    <property type="match status" value="1"/>
</dbReference>
<dbReference type="RefSeq" id="WP_068307159.1">
    <property type="nucleotide sequence ID" value="NZ_FNAK01000005.1"/>
</dbReference>
<evidence type="ECO:0000259" key="9">
    <source>
        <dbReference type="Pfam" id="PF21082"/>
    </source>
</evidence>
<dbReference type="GO" id="GO:0008381">
    <property type="term" value="F:mechanosensitive monoatomic ion channel activity"/>
    <property type="evidence" value="ECO:0007669"/>
    <property type="project" value="UniProtKB-ARBA"/>
</dbReference>
<dbReference type="SUPFAM" id="SSF50182">
    <property type="entry name" value="Sm-like ribonucleoproteins"/>
    <property type="match status" value="1"/>
</dbReference>
<evidence type="ECO:0000256" key="5">
    <source>
        <dbReference type="ARBA" id="ARBA00022989"/>
    </source>
</evidence>
<dbReference type="InterPro" id="IPR045042">
    <property type="entry name" value="YnaI-like"/>
</dbReference>
<keyword evidence="12" id="KW-1185">Reference proteome</keyword>
<accession>A0A1G7AT80</accession>
<name>A0A1G7AT80_9PROT</name>
<dbReference type="PANTHER" id="PTHR43634">
    <property type="entry name" value="OW CONDUCTANCE MECHANOSENSITIVE CHANNEL"/>
    <property type="match status" value="1"/>
</dbReference>
<dbReference type="InterPro" id="IPR006685">
    <property type="entry name" value="MscS_channel_2nd"/>
</dbReference>
<dbReference type="Gene3D" id="2.30.30.60">
    <property type="match status" value="1"/>
</dbReference>
<dbReference type="OrthoDB" id="9814206at2"/>
<comment type="similarity">
    <text evidence="2">Belongs to the MscS (TC 1.A.23) family.</text>
</comment>
<dbReference type="Gene3D" id="1.10.287.1260">
    <property type="match status" value="1"/>
</dbReference>
<dbReference type="Gene3D" id="3.30.70.100">
    <property type="match status" value="1"/>
</dbReference>
<feature type="domain" description="Mechanosensitive ion channel transmembrane helices 2/3" evidence="10">
    <location>
        <begin position="151"/>
        <end position="192"/>
    </location>
</feature>
<dbReference type="PANTHER" id="PTHR43634:SF2">
    <property type="entry name" value="LOW CONDUCTANCE MECHANOSENSITIVE CHANNEL YNAI"/>
    <property type="match status" value="1"/>
</dbReference>
<evidence type="ECO:0000256" key="3">
    <source>
        <dbReference type="ARBA" id="ARBA00022475"/>
    </source>
</evidence>
<evidence type="ECO:0000256" key="4">
    <source>
        <dbReference type="ARBA" id="ARBA00022692"/>
    </source>
</evidence>
<evidence type="ECO:0000313" key="12">
    <source>
        <dbReference type="Proteomes" id="UP000183685"/>
    </source>
</evidence>
<dbReference type="InterPro" id="IPR011066">
    <property type="entry name" value="MscS_channel_C_sf"/>
</dbReference>
<evidence type="ECO:0000256" key="7">
    <source>
        <dbReference type="SAM" id="Phobius"/>
    </source>
</evidence>
<feature type="transmembrane region" description="Helical" evidence="7">
    <location>
        <begin position="30"/>
        <end position="50"/>
    </location>
</feature>
<organism evidence="11 12">
    <name type="scientific">Kordiimonas lacus</name>
    <dbReference type="NCBI Taxonomy" id="637679"/>
    <lineage>
        <taxon>Bacteria</taxon>
        <taxon>Pseudomonadati</taxon>
        <taxon>Pseudomonadota</taxon>
        <taxon>Alphaproteobacteria</taxon>
        <taxon>Kordiimonadales</taxon>
        <taxon>Kordiimonadaceae</taxon>
        <taxon>Kordiimonas</taxon>
    </lineage>
</organism>
<evidence type="ECO:0000259" key="8">
    <source>
        <dbReference type="Pfam" id="PF00924"/>
    </source>
</evidence>
<keyword evidence="5 7" id="KW-1133">Transmembrane helix</keyword>
<dbReference type="InterPro" id="IPR049278">
    <property type="entry name" value="MS_channel_C"/>
</dbReference>
<dbReference type="STRING" id="637679.GCA_001550055_03373"/>
<keyword evidence="6 7" id="KW-0472">Membrane</keyword>
<dbReference type="AlphaFoldDB" id="A0A1G7AT80"/>
<feature type="domain" description="Mechanosensitive ion channel MscS C-terminal" evidence="9">
    <location>
        <begin position="267"/>
        <end position="354"/>
    </location>
</feature>
<sequence length="392" mass="43613">MTEKDFEANWGDFWALVKDVWANGLYGVDVGQIITAVGIFLVFLMFRNLFTRFVLNRVSSWASKTENTLDDSLIDAIKAPIRFIPVVLGLFFATAYLELDPDSSAVASNLNKSLIAFVIFWSLYRAAGPVGDLLQRADKYLTSSMIQWLAKAIRIAFALLGGATILEIWGIQVGPLIAGLGLFGVAVALGAQDLFKNLIAGLFVIGEKRFHPGDWVLVKGIVEGTVEHIGFRTTTIRRFDKAPVYVPNTKLSDHAVTNFSRMTFRRIKWVIGLEYGSTSTQLSQVRDNIERYILESPDFVQPDETATFVRIDQFSGSSIDILLYAFTRTTNWLEWMAIKEKLLLEIKRIVEDAGTGFAFPSRSLYIEAMPGEFEAAPVDTQTAPAQPTGTKA</sequence>
<dbReference type="InterPro" id="IPR011014">
    <property type="entry name" value="MscS_channel_TM-2"/>
</dbReference>
<evidence type="ECO:0000256" key="2">
    <source>
        <dbReference type="ARBA" id="ARBA00008017"/>
    </source>
</evidence>
<protein>
    <submittedName>
        <fullName evidence="11">MscS family membrane protein</fullName>
    </submittedName>
</protein>
<dbReference type="Pfam" id="PF21088">
    <property type="entry name" value="MS_channel_1st"/>
    <property type="match status" value="1"/>
</dbReference>
<dbReference type="InterPro" id="IPR049142">
    <property type="entry name" value="MS_channel_1st"/>
</dbReference>
<gene>
    <name evidence="11" type="ORF">SAMN04488071_2207</name>
</gene>
<keyword evidence="4 7" id="KW-0812">Transmembrane</keyword>
<dbReference type="Pfam" id="PF21082">
    <property type="entry name" value="MS_channel_3rd"/>
    <property type="match status" value="1"/>
</dbReference>
<evidence type="ECO:0000256" key="1">
    <source>
        <dbReference type="ARBA" id="ARBA00004651"/>
    </source>
</evidence>
<evidence type="ECO:0000256" key="6">
    <source>
        <dbReference type="ARBA" id="ARBA00023136"/>
    </source>
</evidence>
<evidence type="ECO:0000259" key="10">
    <source>
        <dbReference type="Pfam" id="PF21088"/>
    </source>
</evidence>
<proteinExistence type="inferred from homology"/>
<evidence type="ECO:0000313" key="11">
    <source>
        <dbReference type="EMBL" id="SDE17900.1"/>
    </source>
</evidence>
<reference evidence="11 12" key="1">
    <citation type="submission" date="2016-10" db="EMBL/GenBank/DDBJ databases">
        <authorList>
            <person name="de Groot N.N."/>
        </authorList>
    </citation>
    <scope>NUCLEOTIDE SEQUENCE [LARGE SCALE GENOMIC DNA]</scope>
    <source>
        <strain evidence="11 12">CGMCC 1.9109</strain>
    </source>
</reference>
<dbReference type="Pfam" id="PF00924">
    <property type="entry name" value="MS_channel_2nd"/>
    <property type="match status" value="1"/>
</dbReference>
<dbReference type="SUPFAM" id="SSF82689">
    <property type="entry name" value="Mechanosensitive channel protein MscS (YggB), C-terminal domain"/>
    <property type="match status" value="1"/>
</dbReference>
<dbReference type="PROSITE" id="PS01246">
    <property type="entry name" value="UPF0003"/>
    <property type="match status" value="1"/>
</dbReference>
<dbReference type="InterPro" id="IPR006686">
    <property type="entry name" value="MscS_channel_CS"/>
</dbReference>
<feature type="domain" description="Mechanosensitive ion channel MscS" evidence="8">
    <location>
        <begin position="193"/>
        <end position="261"/>
    </location>
</feature>
<comment type="subcellular location">
    <subcellularLocation>
        <location evidence="1">Cell membrane</location>
        <topology evidence="1">Multi-pass membrane protein</topology>
    </subcellularLocation>
</comment>
<dbReference type="EMBL" id="FNAK01000005">
    <property type="protein sequence ID" value="SDE17900.1"/>
    <property type="molecule type" value="Genomic_DNA"/>
</dbReference>